<sequence length="218" mass="24564">MTAETLARRRGFTLLELLLAMSITAIIITLIFGTFRMGIRAWERGERDIDRQQRLRIVLELLNQQIGAHTHAGNWVKEDAPAAFDGRRDRLSFVSRMALHPGRQRGVLYIQYTIISSNDAAGMSLQVLEVPAAMTDAPLDVEADDPAMERRTLLSGMHDIAFDYLPAPDTEGEAEWLDHWDALEQNGRPLAVRIRVKSHPDDHAPVTLIVPLRGREKP</sequence>
<accession>A0AA41R021</accession>
<dbReference type="RefSeq" id="WP_246902639.1">
    <property type="nucleotide sequence ID" value="NZ_JALJRB010000002.1"/>
</dbReference>
<reference evidence="2" key="1">
    <citation type="submission" date="2022-04" db="EMBL/GenBank/DDBJ databases">
        <title>Desulfatitalea alkaliphila sp. nov., a novel anaerobic sulfate-reducing bacterium isolated from terrestrial mud volcano, Taman Peninsula, Russia.</title>
        <authorList>
            <person name="Khomyakova M.A."/>
            <person name="Merkel A.Y."/>
            <person name="Slobodkin A.I."/>
        </authorList>
    </citation>
    <scope>NUCLEOTIDE SEQUENCE</scope>
    <source>
        <strain evidence="2">M08but</strain>
    </source>
</reference>
<feature type="transmembrane region" description="Helical" evidence="1">
    <location>
        <begin position="12"/>
        <end position="35"/>
    </location>
</feature>
<dbReference type="NCBIfam" id="TIGR02532">
    <property type="entry name" value="IV_pilin_GFxxxE"/>
    <property type="match status" value="1"/>
</dbReference>
<organism evidence="2 3">
    <name type="scientific">Desulfatitalea alkaliphila</name>
    <dbReference type="NCBI Taxonomy" id="2929485"/>
    <lineage>
        <taxon>Bacteria</taxon>
        <taxon>Pseudomonadati</taxon>
        <taxon>Thermodesulfobacteriota</taxon>
        <taxon>Desulfobacteria</taxon>
        <taxon>Desulfobacterales</taxon>
        <taxon>Desulfosarcinaceae</taxon>
        <taxon>Desulfatitalea</taxon>
    </lineage>
</organism>
<name>A0AA41R021_9BACT</name>
<dbReference type="EMBL" id="JALJRB010000002">
    <property type="protein sequence ID" value="MCJ8499374.1"/>
    <property type="molecule type" value="Genomic_DNA"/>
</dbReference>
<comment type="caution">
    <text evidence="2">The sequence shown here is derived from an EMBL/GenBank/DDBJ whole genome shotgun (WGS) entry which is preliminary data.</text>
</comment>
<proteinExistence type="predicted"/>
<gene>
    <name evidence="2" type="ORF">MRX98_02215</name>
</gene>
<keyword evidence="3" id="KW-1185">Reference proteome</keyword>
<dbReference type="Pfam" id="PF07963">
    <property type="entry name" value="N_methyl"/>
    <property type="match status" value="1"/>
</dbReference>
<evidence type="ECO:0000256" key="1">
    <source>
        <dbReference type="SAM" id="Phobius"/>
    </source>
</evidence>
<keyword evidence="1" id="KW-1133">Transmembrane helix</keyword>
<evidence type="ECO:0000313" key="3">
    <source>
        <dbReference type="Proteomes" id="UP001165427"/>
    </source>
</evidence>
<evidence type="ECO:0000313" key="2">
    <source>
        <dbReference type="EMBL" id="MCJ8499374.1"/>
    </source>
</evidence>
<dbReference type="InterPro" id="IPR012902">
    <property type="entry name" value="N_methyl_site"/>
</dbReference>
<dbReference type="Proteomes" id="UP001165427">
    <property type="component" value="Unassembled WGS sequence"/>
</dbReference>
<keyword evidence="1" id="KW-0472">Membrane</keyword>
<dbReference type="AlphaFoldDB" id="A0AA41R021"/>
<dbReference type="PROSITE" id="PS00409">
    <property type="entry name" value="PROKAR_NTER_METHYL"/>
    <property type="match status" value="1"/>
</dbReference>
<protein>
    <submittedName>
        <fullName evidence="2">Prepilin-type N-terminal cleavage/methylation domain-containing protein</fullName>
    </submittedName>
</protein>
<keyword evidence="1" id="KW-0812">Transmembrane</keyword>